<protein>
    <submittedName>
        <fullName evidence="2">Metal-dependent hydrolase</fullName>
    </submittedName>
</protein>
<keyword evidence="1" id="KW-0472">Membrane</keyword>
<feature type="transmembrane region" description="Helical" evidence="1">
    <location>
        <begin position="152"/>
        <end position="178"/>
    </location>
</feature>
<keyword evidence="2" id="KW-0378">Hydrolase</keyword>
<dbReference type="EMBL" id="RKLV01000015">
    <property type="protein sequence ID" value="MCX2819966.1"/>
    <property type="molecule type" value="Genomic_DNA"/>
</dbReference>
<dbReference type="AlphaFoldDB" id="A0A9Q4GK93"/>
<proteinExistence type="predicted"/>
<keyword evidence="1" id="KW-0812">Transmembrane</keyword>
<feature type="transmembrane region" description="Helical" evidence="1">
    <location>
        <begin position="12"/>
        <end position="31"/>
    </location>
</feature>
<comment type="caution">
    <text evidence="2">The sequence shown here is derived from an EMBL/GenBank/DDBJ whole genome shotgun (WGS) entry which is preliminary data.</text>
</comment>
<evidence type="ECO:0000313" key="3">
    <source>
        <dbReference type="Proteomes" id="UP001149411"/>
    </source>
</evidence>
<feature type="transmembrane region" description="Helical" evidence="1">
    <location>
        <begin position="37"/>
        <end position="56"/>
    </location>
</feature>
<sequence length="219" mass="21629">MGSFEEHMRYGVGAYLLAVVVAGAALGYLVYTGRADLRHVAVGVAGGVGGFPFAVAGAGFPDIDHHSAKPHRFFRRWVSVIAGGVAVYFLFASGVATEAGIAVLDGVTTASVVPEGVVGVGVSAVGGIVAGVSAYMGVGLLKPPHRGVTHTFGTGVVVAVGVGVAVGYGGGVVGSVVVPSSSTLVGVLAGCVAGVSFFVGFLSHLQCDGLLVGFLPDAM</sequence>
<organism evidence="2 3">
    <name type="scientific">Halorutilus salinus</name>
    <dbReference type="NCBI Taxonomy" id="2487751"/>
    <lineage>
        <taxon>Archaea</taxon>
        <taxon>Methanobacteriati</taxon>
        <taxon>Methanobacteriota</taxon>
        <taxon>Stenosarchaea group</taxon>
        <taxon>Halobacteria</taxon>
        <taxon>Halorutilales</taxon>
        <taxon>Halorutilaceae</taxon>
        <taxon>Halorutilus</taxon>
    </lineage>
</organism>
<name>A0A9Q4GK93_9EURY</name>
<feature type="transmembrane region" description="Helical" evidence="1">
    <location>
        <begin position="116"/>
        <end position="140"/>
    </location>
</feature>
<keyword evidence="1" id="KW-1133">Transmembrane helix</keyword>
<accession>A0A9Q4GK93</accession>
<reference evidence="2" key="1">
    <citation type="submission" date="2022-09" db="EMBL/GenBank/DDBJ databases">
        <title>Haloadaptaus new haloarchaeum isolated from saline soil.</title>
        <authorList>
            <person name="Duran-Viseras A."/>
            <person name="Sanchez-Porro C."/>
            <person name="Ventosa A."/>
        </authorList>
    </citation>
    <scope>NUCLEOTIDE SEQUENCE</scope>
    <source>
        <strain evidence="2">F3-133</strain>
    </source>
</reference>
<dbReference type="RefSeq" id="WP_266088708.1">
    <property type="nucleotide sequence ID" value="NZ_RKLV01000015.1"/>
</dbReference>
<keyword evidence="3" id="KW-1185">Reference proteome</keyword>
<evidence type="ECO:0000256" key="1">
    <source>
        <dbReference type="SAM" id="Phobius"/>
    </source>
</evidence>
<dbReference type="Proteomes" id="UP001149411">
    <property type="component" value="Unassembled WGS sequence"/>
</dbReference>
<dbReference type="GO" id="GO:0016787">
    <property type="term" value="F:hydrolase activity"/>
    <property type="evidence" value="ECO:0007669"/>
    <property type="project" value="UniProtKB-KW"/>
</dbReference>
<evidence type="ECO:0000313" key="2">
    <source>
        <dbReference type="EMBL" id="MCX2819966.1"/>
    </source>
</evidence>
<feature type="transmembrane region" description="Helical" evidence="1">
    <location>
        <begin position="184"/>
        <end position="202"/>
    </location>
</feature>
<gene>
    <name evidence="2" type="ORF">EGH25_11455</name>
</gene>
<feature type="transmembrane region" description="Helical" evidence="1">
    <location>
        <begin position="77"/>
        <end position="96"/>
    </location>
</feature>